<evidence type="ECO:0000256" key="1">
    <source>
        <dbReference type="ARBA" id="ARBA00004651"/>
    </source>
</evidence>
<dbReference type="NCBIfam" id="TIGR01569">
    <property type="entry name" value="A_tha_TIGR01569"/>
    <property type="match status" value="1"/>
</dbReference>
<evidence type="ECO:0000256" key="7">
    <source>
        <dbReference type="ARBA" id="ARBA00023136"/>
    </source>
</evidence>
<sequence length="191" mass="21603">METFRIKTEQNSPQKVQRKFVWVEAFLRILGIAATLISIGLMVTSNQTTLYFNLQFVAKYSYSPAFKYFVAANAIACFFSVVSLFLVLIYCLKPSNNSDQKKYFIIFLIDLIATVFELPGCAAATSIGYLGLYGNEHTGWMAICDQFGKFCHKTMVSILIAYVASLLFLFLTIWSAWKSTKSQQPPPPSMY</sequence>
<evidence type="ECO:0000256" key="3">
    <source>
        <dbReference type="ARBA" id="ARBA00011489"/>
    </source>
</evidence>
<keyword evidence="4 8" id="KW-1003">Cell membrane</keyword>
<evidence type="ECO:0000256" key="5">
    <source>
        <dbReference type="ARBA" id="ARBA00022692"/>
    </source>
</evidence>
<feature type="domain" description="Casparian strip membrane protein" evidence="9">
    <location>
        <begin position="18"/>
        <end position="167"/>
    </location>
</feature>
<comment type="caution">
    <text evidence="10">The sequence shown here is derived from an EMBL/GenBank/DDBJ whole genome shotgun (WGS) entry which is preliminary data.</text>
</comment>
<comment type="subcellular location">
    <subcellularLocation>
        <location evidence="1 8">Cell membrane</location>
        <topology evidence="1 8">Multi-pass membrane protein</topology>
    </subcellularLocation>
</comment>
<organism evidence="10 11">
    <name type="scientific">Macleaya cordata</name>
    <name type="common">Five-seeded plume-poppy</name>
    <name type="synonym">Bocconia cordata</name>
    <dbReference type="NCBI Taxonomy" id="56857"/>
    <lineage>
        <taxon>Eukaryota</taxon>
        <taxon>Viridiplantae</taxon>
        <taxon>Streptophyta</taxon>
        <taxon>Embryophyta</taxon>
        <taxon>Tracheophyta</taxon>
        <taxon>Spermatophyta</taxon>
        <taxon>Magnoliopsida</taxon>
        <taxon>Ranunculales</taxon>
        <taxon>Papaveraceae</taxon>
        <taxon>Papaveroideae</taxon>
        <taxon>Macleaya</taxon>
    </lineage>
</organism>
<dbReference type="GO" id="GO:0005886">
    <property type="term" value="C:plasma membrane"/>
    <property type="evidence" value="ECO:0007669"/>
    <property type="project" value="UniProtKB-SubCell"/>
</dbReference>
<gene>
    <name evidence="10" type="ORF">BVC80_9101g167</name>
</gene>
<feature type="transmembrane region" description="Helical" evidence="8">
    <location>
        <begin position="155"/>
        <end position="177"/>
    </location>
</feature>
<dbReference type="AlphaFoldDB" id="A0A200QGU5"/>
<dbReference type="Proteomes" id="UP000195402">
    <property type="component" value="Unassembled WGS sequence"/>
</dbReference>
<keyword evidence="5 8" id="KW-0812">Transmembrane</keyword>
<accession>A0A200QGU5</accession>
<feature type="transmembrane region" description="Helical" evidence="8">
    <location>
        <begin position="21"/>
        <end position="45"/>
    </location>
</feature>
<dbReference type="PANTHER" id="PTHR36488">
    <property type="entry name" value="CASP-LIKE PROTEIN 1U1"/>
    <property type="match status" value="1"/>
</dbReference>
<dbReference type="STRING" id="56857.A0A200QGU5"/>
<name>A0A200QGU5_MACCD</name>
<dbReference type="InParanoid" id="A0A200QGU5"/>
<comment type="subunit">
    <text evidence="3 8">Homodimer and heterodimers.</text>
</comment>
<comment type="similarity">
    <text evidence="2 8">Belongs to the Casparian strip membrane proteins (CASP) family.</text>
</comment>
<evidence type="ECO:0000259" key="9">
    <source>
        <dbReference type="Pfam" id="PF04535"/>
    </source>
</evidence>
<evidence type="ECO:0000256" key="2">
    <source>
        <dbReference type="ARBA" id="ARBA00007651"/>
    </source>
</evidence>
<dbReference type="InterPro" id="IPR006702">
    <property type="entry name" value="CASP_dom"/>
</dbReference>
<dbReference type="EMBL" id="MVGT01002051">
    <property type="protein sequence ID" value="OVA09635.1"/>
    <property type="molecule type" value="Genomic_DNA"/>
</dbReference>
<protein>
    <recommendedName>
        <fullName evidence="8">CASP-like protein</fullName>
    </recommendedName>
</protein>
<keyword evidence="11" id="KW-1185">Reference proteome</keyword>
<dbReference type="Pfam" id="PF04535">
    <property type="entry name" value="CASP_dom"/>
    <property type="match status" value="1"/>
</dbReference>
<reference evidence="10 11" key="1">
    <citation type="journal article" date="2017" name="Mol. Plant">
        <title>The Genome of Medicinal Plant Macleaya cordata Provides New Insights into Benzylisoquinoline Alkaloids Metabolism.</title>
        <authorList>
            <person name="Liu X."/>
            <person name="Liu Y."/>
            <person name="Huang P."/>
            <person name="Ma Y."/>
            <person name="Qing Z."/>
            <person name="Tang Q."/>
            <person name="Cao H."/>
            <person name="Cheng P."/>
            <person name="Zheng Y."/>
            <person name="Yuan Z."/>
            <person name="Zhou Y."/>
            <person name="Liu J."/>
            <person name="Tang Z."/>
            <person name="Zhuo Y."/>
            <person name="Zhang Y."/>
            <person name="Yu L."/>
            <person name="Huang J."/>
            <person name="Yang P."/>
            <person name="Peng Q."/>
            <person name="Zhang J."/>
            <person name="Jiang W."/>
            <person name="Zhang Z."/>
            <person name="Lin K."/>
            <person name="Ro D.K."/>
            <person name="Chen X."/>
            <person name="Xiong X."/>
            <person name="Shang Y."/>
            <person name="Huang S."/>
            <person name="Zeng J."/>
        </authorList>
    </citation>
    <scope>NUCLEOTIDE SEQUENCE [LARGE SCALE GENOMIC DNA]</scope>
    <source>
        <strain evidence="11">cv. BLH2017</strain>
        <tissue evidence="10">Root</tissue>
    </source>
</reference>
<keyword evidence="7 8" id="KW-0472">Membrane</keyword>
<dbReference type="PANTHER" id="PTHR36488:SF8">
    <property type="entry name" value="CASP-LIKE PROTEIN 1U1"/>
    <property type="match status" value="1"/>
</dbReference>
<evidence type="ECO:0000256" key="4">
    <source>
        <dbReference type="ARBA" id="ARBA00022475"/>
    </source>
</evidence>
<evidence type="ECO:0000313" key="11">
    <source>
        <dbReference type="Proteomes" id="UP000195402"/>
    </source>
</evidence>
<dbReference type="OrthoDB" id="1904499at2759"/>
<evidence type="ECO:0000313" key="10">
    <source>
        <dbReference type="EMBL" id="OVA09635.1"/>
    </source>
</evidence>
<dbReference type="InterPro" id="IPR006459">
    <property type="entry name" value="CASP/CASPL"/>
</dbReference>
<keyword evidence="6 8" id="KW-1133">Transmembrane helix</keyword>
<feature type="transmembrane region" description="Helical" evidence="8">
    <location>
        <begin position="65"/>
        <end position="92"/>
    </location>
</feature>
<proteinExistence type="inferred from homology"/>
<dbReference type="OMA" id="KMGWIAV"/>
<evidence type="ECO:0000256" key="6">
    <source>
        <dbReference type="ARBA" id="ARBA00022989"/>
    </source>
</evidence>
<feature type="transmembrane region" description="Helical" evidence="8">
    <location>
        <begin position="104"/>
        <end position="132"/>
    </location>
</feature>
<evidence type="ECO:0000256" key="8">
    <source>
        <dbReference type="RuleBase" id="RU361233"/>
    </source>
</evidence>
<dbReference type="InterPro" id="IPR044173">
    <property type="entry name" value="CASPL"/>
</dbReference>